<dbReference type="EMBL" id="JBHMCA010000043">
    <property type="protein sequence ID" value="MFB9445820.1"/>
    <property type="molecule type" value="Genomic_DNA"/>
</dbReference>
<accession>A0ABV5MAF2</accession>
<feature type="domain" description="NAD(P)-binding" evidence="1">
    <location>
        <begin position="36"/>
        <end position="163"/>
    </location>
</feature>
<protein>
    <submittedName>
        <fullName evidence="2">NAD(P)H-binding protein</fullName>
    </submittedName>
</protein>
<evidence type="ECO:0000259" key="1">
    <source>
        <dbReference type="Pfam" id="PF13460"/>
    </source>
</evidence>
<evidence type="ECO:0000313" key="3">
    <source>
        <dbReference type="Proteomes" id="UP001589608"/>
    </source>
</evidence>
<dbReference type="InterPro" id="IPR051604">
    <property type="entry name" value="Ergot_Alk_Oxidoreductase"/>
</dbReference>
<dbReference type="Gene3D" id="3.90.25.10">
    <property type="entry name" value="UDP-galactose 4-epimerase, domain 1"/>
    <property type="match status" value="1"/>
</dbReference>
<reference evidence="2 3" key="1">
    <citation type="submission" date="2024-09" db="EMBL/GenBank/DDBJ databases">
        <authorList>
            <person name="Sun Q."/>
            <person name="Mori K."/>
        </authorList>
    </citation>
    <scope>NUCLEOTIDE SEQUENCE [LARGE SCALE GENOMIC DNA]</scope>
    <source>
        <strain evidence="2 3">JCM 3307</strain>
    </source>
</reference>
<organism evidence="2 3">
    <name type="scientific">Dactylosporangium vinaceum</name>
    <dbReference type="NCBI Taxonomy" id="53362"/>
    <lineage>
        <taxon>Bacteria</taxon>
        <taxon>Bacillati</taxon>
        <taxon>Actinomycetota</taxon>
        <taxon>Actinomycetes</taxon>
        <taxon>Micromonosporales</taxon>
        <taxon>Micromonosporaceae</taxon>
        <taxon>Dactylosporangium</taxon>
    </lineage>
</organism>
<dbReference type="Gene3D" id="3.40.50.720">
    <property type="entry name" value="NAD(P)-binding Rossmann-like Domain"/>
    <property type="match status" value="1"/>
</dbReference>
<dbReference type="PANTHER" id="PTHR43162:SF1">
    <property type="entry name" value="PRESTALK A DIFFERENTIATION PROTEIN A"/>
    <property type="match status" value="1"/>
</dbReference>
<sequence>MIVVSGASGNVGVELVRVLGAAGQAVRPLRHADGEDLNDPASLRSALDGADGLFLLPGYADMPGLYAQAAAAGVRRVVQLSGASAASGDRSNAVTAYMIRSEEAARSSAVEWTILRPSAFAANALRWLPQLRDGDEVRLQYPEVAAAVIDPLDIARVAAAALTGDGHAGRIYRLTGPQALRPAEQLAILGAALGRELVAVPLSNAQTRAEQRASMPEEYAEAFWNFYAEGALDESVVTDAVERATGTPPRSFAAWCEAHAAEFAA</sequence>
<dbReference type="SUPFAM" id="SSF51735">
    <property type="entry name" value="NAD(P)-binding Rossmann-fold domains"/>
    <property type="match status" value="1"/>
</dbReference>
<evidence type="ECO:0000313" key="2">
    <source>
        <dbReference type="EMBL" id="MFB9445820.1"/>
    </source>
</evidence>
<keyword evidence="3" id="KW-1185">Reference proteome</keyword>
<gene>
    <name evidence="2" type="ORF">ACFFTR_22295</name>
</gene>
<comment type="caution">
    <text evidence="2">The sequence shown here is derived from an EMBL/GenBank/DDBJ whole genome shotgun (WGS) entry which is preliminary data.</text>
</comment>
<name>A0ABV5MAF2_9ACTN</name>
<dbReference type="Proteomes" id="UP001589608">
    <property type="component" value="Unassembled WGS sequence"/>
</dbReference>
<dbReference type="PANTHER" id="PTHR43162">
    <property type="match status" value="1"/>
</dbReference>
<dbReference type="RefSeq" id="WP_223093110.1">
    <property type="nucleotide sequence ID" value="NZ_CP061913.1"/>
</dbReference>
<dbReference type="InterPro" id="IPR036291">
    <property type="entry name" value="NAD(P)-bd_dom_sf"/>
</dbReference>
<dbReference type="Pfam" id="PF13460">
    <property type="entry name" value="NAD_binding_10"/>
    <property type="match status" value="1"/>
</dbReference>
<dbReference type="InterPro" id="IPR016040">
    <property type="entry name" value="NAD(P)-bd_dom"/>
</dbReference>
<proteinExistence type="predicted"/>